<dbReference type="Pfam" id="PF02801">
    <property type="entry name" value="Ketoacyl-synt_C"/>
    <property type="match status" value="1"/>
</dbReference>
<organism evidence="5 6">
    <name type="scientific">Kibdelosporangium banguiense</name>
    <dbReference type="NCBI Taxonomy" id="1365924"/>
    <lineage>
        <taxon>Bacteria</taxon>
        <taxon>Bacillati</taxon>
        <taxon>Actinomycetota</taxon>
        <taxon>Actinomycetes</taxon>
        <taxon>Pseudonocardiales</taxon>
        <taxon>Pseudonocardiaceae</taxon>
        <taxon>Kibdelosporangium</taxon>
    </lineage>
</organism>
<dbReference type="PANTHER" id="PTHR11712">
    <property type="entry name" value="POLYKETIDE SYNTHASE-RELATED"/>
    <property type="match status" value="1"/>
</dbReference>
<keyword evidence="6" id="KW-1185">Reference proteome</keyword>
<accession>A0ABS4U1L1</accession>
<name>A0ABS4U1L1_9PSEU</name>
<dbReference type="InterPro" id="IPR014031">
    <property type="entry name" value="Ketoacyl_synth_C"/>
</dbReference>
<dbReference type="InterPro" id="IPR014030">
    <property type="entry name" value="Ketoacyl_synth_N"/>
</dbReference>
<dbReference type="PROSITE" id="PS52004">
    <property type="entry name" value="KS3_2"/>
    <property type="match status" value="1"/>
</dbReference>
<evidence type="ECO:0000313" key="5">
    <source>
        <dbReference type="EMBL" id="MBP2330539.1"/>
    </source>
</evidence>
<dbReference type="Pfam" id="PF00109">
    <property type="entry name" value="ketoacyl-synt"/>
    <property type="match status" value="2"/>
</dbReference>
<gene>
    <name evidence="5" type="ORF">JOF56_010924</name>
</gene>
<dbReference type="EC" id="2.3.1.179" evidence="5"/>
<dbReference type="EMBL" id="JAGINW010000001">
    <property type="protein sequence ID" value="MBP2330539.1"/>
    <property type="molecule type" value="Genomic_DNA"/>
</dbReference>
<keyword evidence="5" id="KW-0012">Acyltransferase</keyword>
<sequence>MTNDIRVTGMAWHTALGTGLDEVWQALLSGASGVRPVPSAHPVRNDLAAVVPDLPANDDHTERQHLLGRRTLLAAIGNAGLGITDPRLRLVAGTSYGPHLDAPADSLGRWGREIATALGMPRSPLTVSTACSAGSDAVLLGAALIAEGAEEICVVGGVDVLTPAKRLGHSALGTMSPTRLRSFDTARDGTILGEGAAFLVLESTRSAEARGARVYGRLTGTGSANDAAGSTAPDTSGDTVVRAINAALRAASRSTDEVAVLNAHGSGTPVNDDVECRSFQRTFRPGTDGPVVFATKGAFGHTLGATGALEAVAVLMALRDHRVPPVPGLTTPMADFPLRLPTSEAMSFTGDVGLSVTLGFGGFNTCLVLEAA</sequence>
<dbReference type="SMART" id="SM00825">
    <property type="entry name" value="PKS_KS"/>
    <property type="match status" value="1"/>
</dbReference>
<dbReference type="InterPro" id="IPR016039">
    <property type="entry name" value="Thiolase-like"/>
</dbReference>
<dbReference type="GO" id="GO:0004315">
    <property type="term" value="F:3-oxoacyl-[acyl-carrier-protein] synthase activity"/>
    <property type="evidence" value="ECO:0007669"/>
    <property type="project" value="UniProtKB-EC"/>
</dbReference>
<keyword evidence="2 3" id="KW-0808">Transferase</keyword>
<dbReference type="Proteomes" id="UP001519332">
    <property type="component" value="Unassembled WGS sequence"/>
</dbReference>
<dbReference type="CDD" id="cd00834">
    <property type="entry name" value="KAS_I_II"/>
    <property type="match status" value="1"/>
</dbReference>
<dbReference type="InterPro" id="IPR000794">
    <property type="entry name" value="Beta-ketoacyl_synthase"/>
</dbReference>
<comment type="caution">
    <text evidence="5">The sequence shown here is derived from an EMBL/GenBank/DDBJ whole genome shotgun (WGS) entry which is preliminary data.</text>
</comment>
<dbReference type="RefSeq" id="WP_209647137.1">
    <property type="nucleotide sequence ID" value="NZ_JAGINW010000001.1"/>
</dbReference>
<dbReference type="SUPFAM" id="SSF53901">
    <property type="entry name" value="Thiolase-like"/>
    <property type="match status" value="2"/>
</dbReference>
<evidence type="ECO:0000259" key="4">
    <source>
        <dbReference type="PROSITE" id="PS52004"/>
    </source>
</evidence>
<dbReference type="PANTHER" id="PTHR11712:SF347">
    <property type="entry name" value="BETA KETOACYL-ACYL CARRIER PROTEIN SYNTHASE"/>
    <property type="match status" value="1"/>
</dbReference>
<dbReference type="InterPro" id="IPR020841">
    <property type="entry name" value="PKS_Beta-ketoAc_synthase_dom"/>
</dbReference>
<proteinExistence type="inferred from homology"/>
<reference evidence="5 6" key="1">
    <citation type="submission" date="2021-03" db="EMBL/GenBank/DDBJ databases">
        <title>Sequencing the genomes of 1000 actinobacteria strains.</title>
        <authorList>
            <person name="Klenk H.-P."/>
        </authorList>
    </citation>
    <scope>NUCLEOTIDE SEQUENCE [LARGE SCALE GENOMIC DNA]</scope>
    <source>
        <strain evidence="5 6">DSM 46670</strain>
    </source>
</reference>
<evidence type="ECO:0000256" key="2">
    <source>
        <dbReference type="ARBA" id="ARBA00022679"/>
    </source>
</evidence>
<evidence type="ECO:0000313" key="6">
    <source>
        <dbReference type="Proteomes" id="UP001519332"/>
    </source>
</evidence>
<dbReference type="Gene3D" id="3.40.47.10">
    <property type="match status" value="1"/>
</dbReference>
<protein>
    <submittedName>
        <fullName evidence="5">3-oxoacyl-[acyl-carrier-protein] synthase II</fullName>
        <ecNumber evidence="5">2.3.1.179</ecNumber>
    </submittedName>
</protein>
<comment type="similarity">
    <text evidence="1 3">Belongs to the thiolase-like superfamily. Beta-ketoacyl-ACP synthases family.</text>
</comment>
<evidence type="ECO:0000256" key="3">
    <source>
        <dbReference type="RuleBase" id="RU003694"/>
    </source>
</evidence>
<evidence type="ECO:0000256" key="1">
    <source>
        <dbReference type="ARBA" id="ARBA00008467"/>
    </source>
</evidence>
<feature type="domain" description="Ketosynthase family 3 (KS3)" evidence="4">
    <location>
        <begin position="2"/>
        <end position="371"/>
    </location>
</feature>